<dbReference type="AlphaFoldDB" id="A0A061DQW3"/>
<dbReference type="Gramene" id="EOX94802">
    <property type="protein sequence ID" value="EOX94802"/>
    <property type="gene ID" value="TCM_004413"/>
</dbReference>
<dbReference type="Gene3D" id="3.60.10.10">
    <property type="entry name" value="Endonuclease/exonuclease/phosphatase"/>
    <property type="match status" value="1"/>
</dbReference>
<gene>
    <name evidence="1" type="ORF">TCM_004413</name>
</gene>
<proteinExistence type="predicted"/>
<protein>
    <submittedName>
        <fullName evidence="1">Uncharacterized protein</fullName>
    </submittedName>
</protein>
<reference evidence="1 2" key="1">
    <citation type="journal article" date="2013" name="Genome Biol.">
        <title>The genome sequence of the most widely cultivated cacao type and its use to identify candidate genes regulating pod color.</title>
        <authorList>
            <person name="Motamayor J.C."/>
            <person name="Mockaitis K."/>
            <person name="Schmutz J."/>
            <person name="Haiminen N."/>
            <person name="Iii D.L."/>
            <person name="Cornejo O."/>
            <person name="Findley S.D."/>
            <person name="Zheng P."/>
            <person name="Utro F."/>
            <person name="Royaert S."/>
            <person name="Saski C."/>
            <person name="Jenkins J."/>
            <person name="Podicheti R."/>
            <person name="Zhao M."/>
            <person name="Scheffler B.E."/>
            <person name="Stack J.C."/>
            <person name="Feltus F.A."/>
            <person name="Mustiga G.M."/>
            <person name="Amores F."/>
            <person name="Phillips W."/>
            <person name="Marelli J.P."/>
            <person name="May G.D."/>
            <person name="Shapiro H."/>
            <person name="Ma J."/>
            <person name="Bustamante C.D."/>
            <person name="Schnell R.J."/>
            <person name="Main D."/>
            <person name="Gilbert D."/>
            <person name="Parida L."/>
            <person name="Kuhn D.N."/>
        </authorList>
    </citation>
    <scope>NUCLEOTIDE SEQUENCE [LARGE SCALE GENOMIC DNA]</scope>
    <source>
        <strain evidence="2">cv. Matina 1-6</strain>
    </source>
</reference>
<dbReference type="EMBL" id="CM001879">
    <property type="protein sequence ID" value="EOX94802.1"/>
    <property type="molecule type" value="Genomic_DNA"/>
</dbReference>
<dbReference type="InterPro" id="IPR036691">
    <property type="entry name" value="Endo/exonu/phosph_ase_sf"/>
</dbReference>
<dbReference type="SUPFAM" id="SSF56219">
    <property type="entry name" value="DNase I-like"/>
    <property type="match status" value="1"/>
</dbReference>
<sequence length="218" mass="24443">MRKVIAQGNGTIIDGRQILVNRVISVKPAVGIRAGVNITDSNIKWVFQNAIAIMRETYSLRLIQAKLYHQGILVTIHPLGTLKTFLTFEDANEMRVILDKCPDLFTARWNVKGLGNSEKESAARKLTTQHQAKILLLQETKLHDILVSTFQKLWRSGNFNWLSADSVGASKGLILVWEPQFFTLEQSIINKRFILAIGNLQGVSSRLGIGNMYAPNDE</sequence>
<dbReference type="Proteomes" id="UP000026915">
    <property type="component" value="Chromosome 1"/>
</dbReference>
<organism evidence="1 2">
    <name type="scientific">Theobroma cacao</name>
    <name type="common">Cacao</name>
    <name type="synonym">Cocoa</name>
    <dbReference type="NCBI Taxonomy" id="3641"/>
    <lineage>
        <taxon>Eukaryota</taxon>
        <taxon>Viridiplantae</taxon>
        <taxon>Streptophyta</taxon>
        <taxon>Embryophyta</taxon>
        <taxon>Tracheophyta</taxon>
        <taxon>Spermatophyta</taxon>
        <taxon>Magnoliopsida</taxon>
        <taxon>eudicotyledons</taxon>
        <taxon>Gunneridae</taxon>
        <taxon>Pentapetalae</taxon>
        <taxon>rosids</taxon>
        <taxon>malvids</taxon>
        <taxon>Malvales</taxon>
        <taxon>Malvaceae</taxon>
        <taxon>Byttnerioideae</taxon>
        <taxon>Theobroma</taxon>
    </lineage>
</organism>
<name>A0A061DQW3_THECC</name>
<dbReference type="HOGENOM" id="CLU_1268855_0_0_1"/>
<accession>A0A061DQW3</accession>
<evidence type="ECO:0000313" key="2">
    <source>
        <dbReference type="Proteomes" id="UP000026915"/>
    </source>
</evidence>
<dbReference type="InParanoid" id="A0A061DQW3"/>
<keyword evidence="2" id="KW-1185">Reference proteome</keyword>
<evidence type="ECO:0000313" key="1">
    <source>
        <dbReference type="EMBL" id="EOX94802.1"/>
    </source>
</evidence>